<organism evidence="2 3">
    <name type="scientific">Trichosporon asahii var. asahii (strain ATCC 90039 / CBS 2479 / JCM 2466 / KCTC 7840 / NBRC 103889/ NCYC 2677 / UAMH 7654)</name>
    <name type="common">Yeast</name>
    <dbReference type="NCBI Taxonomy" id="1186058"/>
    <lineage>
        <taxon>Eukaryota</taxon>
        <taxon>Fungi</taxon>
        <taxon>Dikarya</taxon>
        <taxon>Basidiomycota</taxon>
        <taxon>Agaricomycotina</taxon>
        <taxon>Tremellomycetes</taxon>
        <taxon>Trichosporonales</taxon>
        <taxon>Trichosporonaceae</taxon>
        <taxon>Trichosporon</taxon>
    </lineage>
</organism>
<feature type="compositionally biased region" description="Acidic residues" evidence="1">
    <location>
        <begin position="129"/>
        <end position="160"/>
    </location>
</feature>
<protein>
    <submittedName>
        <fullName evidence="2">AT hook motif family protein</fullName>
    </submittedName>
</protein>
<gene>
    <name evidence="2" type="ORF">A1Q1_00762</name>
</gene>
<dbReference type="EMBL" id="ALBS01000013">
    <property type="protein sequence ID" value="EJT52857.1"/>
    <property type="molecule type" value="Genomic_DNA"/>
</dbReference>
<sequence>MRVLEGSEIAYDDQAHRWIVLGYVYSSTGAHTPSTAYDEEDEPDTVRERMRAYMHAEYLARPKDSPSIVGTYLIDCKALYDPWPDQPILSIRTTSLPGVYQASYNFGRTMGPIMLSTDRKLLAYFTGEDGEEHGEEDEEEDGEEDREEDGGEDGEDDGDREEAKEEVHEESEAEPLVYHTVMRSWCVNSGDMNYEPERGTIRFSPNFATFAGISDMTYEGDDVPYTGRKISSKPGLRLQWEEYCSAAARW</sequence>
<dbReference type="KEGG" id="tasa:A1Q1_00762"/>
<evidence type="ECO:0000313" key="3">
    <source>
        <dbReference type="Proteomes" id="UP000002748"/>
    </source>
</evidence>
<evidence type="ECO:0000256" key="1">
    <source>
        <dbReference type="SAM" id="MobiDB-lite"/>
    </source>
</evidence>
<dbReference type="GeneID" id="25984276"/>
<name>J6FCR1_TRIAS</name>
<dbReference type="OrthoDB" id="4630416at2759"/>
<accession>J6FCR1</accession>
<proteinExistence type="predicted"/>
<comment type="caution">
    <text evidence="2">The sequence shown here is derived from an EMBL/GenBank/DDBJ whole genome shotgun (WGS) entry which is preliminary data.</text>
</comment>
<dbReference type="RefSeq" id="XP_014183931.1">
    <property type="nucleotide sequence ID" value="XM_014328456.1"/>
</dbReference>
<dbReference type="Proteomes" id="UP000002748">
    <property type="component" value="Unassembled WGS sequence"/>
</dbReference>
<dbReference type="HOGENOM" id="CLU_1112004_0_0_1"/>
<feature type="region of interest" description="Disordered" evidence="1">
    <location>
        <begin position="129"/>
        <end position="174"/>
    </location>
</feature>
<evidence type="ECO:0000313" key="2">
    <source>
        <dbReference type="EMBL" id="EJT52857.1"/>
    </source>
</evidence>
<dbReference type="VEuPathDB" id="FungiDB:A1Q1_00762"/>
<reference evidence="2 3" key="1">
    <citation type="journal article" date="2012" name="Eukaryot. Cell">
        <title>Draft genome sequence of CBS 2479, the standard type strain of Trichosporon asahii.</title>
        <authorList>
            <person name="Yang R.Y."/>
            <person name="Li H.T."/>
            <person name="Zhu H."/>
            <person name="Zhou G.P."/>
            <person name="Wang M."/>
            <person name="Wang L."/>
        </authorList>
    </citation>
    <scope>NUCLEOTIDE SEQUENCE [LARGE SCALE GENOMIC DNA]</scope>
    <source>
        <strain evidence="3">ATCC 90039 / CBS 2479 / JCM 2466 / KCTC 7840 / NCYC 2677 / UAMH 7654</strain>
    </source>
</reference>
<dbReference type="AlphaFoldDB" id="J6FCR1"/>